<protein>
    <recommendedName>
        <fullName evidence="2">2EXR domain-containing protein</fullName>
    </recommendedName>
</protein>
<dbReference type="InParanoid" id="A0A2P5HXG6"/>
<gene>
    <name evidence="3" type="ORF">DHEL01_v206655</name>
</gene>
<dbReference type="Proteomes" id="UP000094444">
    <property type="component" value="Unassembled WGS sequence"/>
</dbReference>
<evidence type="ECO:0000259" key="2">
    <source>
        <dbReference type="Pfam" id="PF20150"/>
    </source>
</evidence>
<dbReference type="EMBL" id="MAVT02000554">
    <property type="protein sequence ID" value="POS74946.1"/>
    <property type="molecule type" value="Genomic_DNA"/>
</dbReference>
<proteinExistence type="predicted"/>
<keyword evidence="4" id="KW-1185">Reference proteome</keyword>
<sequence>MSCLSTFDKFADLPLELRLMIWEHALSGWTVLALGPHCDCAASTFIAVGPAPHLAGLACVESRQLLKQSYAKFTFQHKRECNVSGVSWVNMGRTVLCLDESSLSVDLLNLFAANASINLRIKHVVLRWNMGWIAPIARACQLLATLPSAIQTIVIQTAKETKEGTVLDESWFTQSILVSTADYYSTIPDYDGPEMVYGGLDYLRGAAASVIEILKGIPEFGEARIAVIGGLALWKYVPTGRTTEDVDFIINIDSAPASVKSKLLALPNTPFHEQAQFFFLRTPSGKNIQIDITPIWQSPYMPPAAKKLLDIPKGAVPYIAAIDLIVFKINSCGLRAQGSKKRRDATDAETLLEKVIQSAPLSLSPQQKSIVEPCLADMVAHGSHAEEWWRTYLGLPAPPAPAPPAPAPTATQSPATKPPRSKPPRSKPSGSKPSRSKPAGTK</sequence>
<feature type="domain" description="2EXR" evidence="2">
    <location>
        <begin position="7"/>
        <end position="90"/>
    </location>
</feature>
<dbReference type="STRING" id="158607.A0A2P5HXG6"/>
<accession>A0A2P5HXG6</accession>
<dbReference type="AlphaFoldDB" id="A0A2P5HXG6"/>
<comment type="caution">
    <text evidence="3">The sequence shown here is derived from an EMBL/GenBank/DDBJ whole genome shotgun (WGS) entry which is preliminary data.</text>
</comment>
<feature type="region of interest" description="Disordered" evidence="1">
    <location>
        <begin position="395"/>
        <end position="442"/>
    </location>
</feature>
<reference evidence="3" key="1">
    <citation type="submission" date="2017-09" db="EMBL/GenBank/DDBJ databases">
        <title>Polyketide synthases of a Diaporthe helianthi virulent isolate.</title>
        <authorList>
            <person name="Baroncelli R."/>
        </authorList>
    </citation>
    <scope>NUCLEOTIDE SEQUENCE [LARGE SCALE GENOMIC DNA]</scope>
    <source>
        <strain evidence="3">7/96</strain>
    </source>
</reference>
<feature type="compositionally biased region" description="Low complexity" evidence="1">
    <location>
        <begin position="427"/>
        <end position="442"/>
    </location>
</feature>
<name>A0A2P5HXG6_DIAHE</name>
<feature type="compositionally biased region" description="Pro residues" evidence="1">
    <location>
        <begin position="396"/>
        <end position="407"/>
    </location>
</feature>
<dbReference type="OrthoDB" id="5421247at2759"/>
<dbReference type="Pfam" id="PF20150">
    <property type="entry name" value="2EXR"/>
    <property type="match status" value="1"/>
</dbReference>
<dbReference type="InterPro" id="IPR045518">
    <property type="entry name" value="2EXR"/>
</dbReference>
<evidence type="ECO:0000256" key="1">
    <source>
        <dbReference type="SAM" id="MobiDB-lite"/>
    </source>
</evidence>
<evidence type="ECO:0000313" key="3">
    <source>
        <dbReference type="EMBL" id="POS74946.1"/>
    </source>
</evidence>
<organism evidence="3 4">
    <name type="scientific">Diaporthe helianthi</name>
    <dbReference type="NCBI Taxonomy" id="158607"/>
    <lineage>
        <taxon>Eukaryota</taxon>
        <taxon>Fungi</taxon>
        <taxon>Dikarya</taxon>
        <taxon>Ascomycota</taxon>
        <taxon>Pezizomycotina</taxon>
        <taxon>Sordariomycetes</taxon>
        <taxon>Sordariomycetidae</taxon>
        <taxon>Diaporthales</taxon>
        <taxon>Diaporthaceae</taxon>
        <taxon>Diaporthe</taxon>
    </lineage>
</organism>
<evidence type="ECO:0000313" key="4">
    <source>
        <dbReference type="Proteomes" id="UP000094444"/>
    </source>
</evidence>